<feature type="coiled-coil region" evidence="10">
    <location>
        <begin position="181"/>
        <end position="208"/>
    </location>
</feature>
<dbReference type="PANTHER" id="PTHR31598:SF1">
    <property type="entry name" value="DYNEIN REGULATORY COMPLEX PROTEIN 10"/>
    <property type="match status" value="1"/>
</dbReference>
<comment type="subcellular location">
    <subcellularLocation>
        <location evidence="2">Cytoplasm</location>
        <location evidence="2">Cytoskeleton</location>
        <location evidence="2">Flagellum axoneme</location>
    </subcellularLocation>
</comment>
<keyword evidence="7" id="KW-0969">Cilium</keyword>
<dbReference type="EMBL" id="MCOG01000030">
    <property type="protein sequence ID" value="ORY74198.1"/>
    <property type="molecule type" value="Genomic_DNA"/>
</dbReference>
<keyword evidence="8" id="KW-0206">Cytoskeleton</keyword>
<evidence type="ECO:0000256" key="10">
    <source>
        <dbReference type="SAM" id="Coils"/>
    </source>
</evidence>
<evidence type="ECO:0000256" key="1">
    <source>
        <dbReference type="ARBA" id="ARBA00003029"/>
    </source>
</evidence>
<organism evidence="12 13">
    <name type="scientific">Neocallimastix californiae</name>
    <dbReference type="NCBI Taxonomy" id="1754190"/>
    <lineage>
        <taxon>Eukaryota</taxon>
        <taxon>Fungi</taxon>
        <taxon>Fungi incertae sedis</taxon>
        <taxon>Chytridiomycota</taxon>
        <taxon>Chytridiomycota incertae sedis</taxon>
        <taxon>Neocallimastigomycetes</taxon>
        <taxon>Neocallimastigales</taxon>
        <taxon>Neocallimastigaceae</taxon>
        <taxon>Neocallimastix</taxon>
    </lineage>
</organism>
<feature type="coiled-coil region" evidence="10">
    <location>
        <begin position="244"/>
        <end position="360"/>
    </location>
</feature>
<sequence length="418" mass="50347">MEVANFVLPAIHPPNSSNNNTEDVRRNSVNANSMNQRSLLKLPNTILGKVLVNKNTKFISNERKDALKNIIDTLIGNDNFSNRMRAMDVQRIISIVDEMEKKILILNMIPKQLDVVFKIDVGSKVYDIIRTYKDIEKELIARQEHCEKAKINVNEDKNYVELEHQYKSIIRRIYRLFLQDKDLYNRLYQSYTRRMNKLEEKEKEEDNLFSSDSRRLESEKAYKKFEFYIKKNKIFFEERLMESVEEEQLLKEKIEIMNDSLKAEIELLEQQYNEMLQKNTEEELFLRKKTYKVESEVENWIHKYDQEVGERQNELEDLMKRFDEGHKTLSIQKDRYEEVSEEFEKIMIRTEEEKKEKERLERIEFLTRNNNARRIQKVWRIFFTSRGSFKGTNKKSKKEKEKKKKSGKSKSGDKKKKK</sequence>
<proteinExistence type="inferred from homology"/>
<dbReference type="PANTHER" id="PTHR31598">
    <property type="entry name" value="IQ DOMAIN-CONTAINING PROTEIN D"/>
    <property type="match status" value="1"/>
</dbReference>
<evidence type="ECO:0000256" key="8">
    <source>
        <dbReference type="ARBA" id="ARBA00023212"/>
    </source>
</evidence>
<evidence type="ECO:0000313" key="13">
    <source>
        <dbReference type="Proteomes" id="UP000193920"/>
    </source>
</evidence>
<evidence type="ECO:0000256" key="11">
    <source>
        <dbReference type="SAM" id="MobiDB-lite"/>
    </source>
</evidence>
<comment type="function">
    <text evidence="1">Component of the nexin-dynein regulatory complex (N-DRC), a key regulator of ciliary/flagellar motility which maintains the alignment and integrity of the distal axoneme and regulates microtubule sliding in motile axonemes.</text>
</comment>
<evidence type="ECO:0000256" key="5">
    <source>
        <dbReference type="ARBA" id="ARBA00022490"/>
    </source>
</evidence>
<dbReference type="STRING" id="1754190.A0A1Y2ERM0"/>
<name>A0A1Y2ERM0_9FUNG</name>
<evidence type="ECO:0000313" key="12">
    <source>
        <dbReference type="EMBL" id="ORY74198.1"/>
    </source>
</evidence>
<keyword evidence="13" id="KW-1185">Reference proteome</keyword>
<dbReference type="OrthoDB" id="10265211at2759"/>
<evidence type="ECO:0000256" key="2">
    <source>
        <dbReference type="ARBA" id="ARBA00004611"/>
    </source>
</evidence>
<evidence type="ECO:0000256" key="6">
    <source>
        <dbReference type="ARBA" id="ARBA00022846"/>
    </source>
</evidence>
<feature type="compositionally biased region" description="Basic residues" evidence="11">
    <location>
        <begin position="392"/>
        <end position="418"/>
    </location>
</feature>
<feature type="region of interest" description="Disordered" evidence="11">
    <location>
        <begin position="1"/>
        <end position="24"/>
    </location>
</feature>
<evidence type="ECO:0000256" key="7">
    <source>
        <dbReference type="ARBA" id="ARBA00023069"/>
    </source>
</evidence>
<dbReference type="InterPro" id="IPR042815">
    <property type="entry name" value="DRC10"/>
</dbReference>
<comment type="caution">
    <text evidence="12">The sequence shown here is derived from an EMBL/GenBank/DDBJ whole genome shotgun (WGS) entry which is preliminary data.</text>
</comment>
<keyword evidence="10" id="KW-0175">Coiled coil</keyword>
<evidence type="ECO:0000256" key="4">
    <source>
        <dbReference type="ARBA" id="ARBA00021752"/>
    </source>
</evidence>
<comment type="similarity">
    <text evidence="3">Belongs to the DRC10 family.</text>
</comment>
<feature type="compositionally biased region" description="Polar residues" evidence="11">
    <location>
        <begin position="14"/>
        <end position="24"/>
    </location>
</feature>
<gene>
    <name evidence="12" type="ORF">LY90DRAFT_502704</name>
</gene>
<evidence type="ECO:0000256" key="3">
    <source>
        <dbReference type="ARBA" id="ARBA00009071"/>
    </source>
</evidence>
<keyword evidence="5" id="KW-0963">Cytoplasm</keyword>
<dbReference type="Proteomes" id="UP000193920">
    <property type="component" value="Unassembled WGS sequence"/>
</dbReference>
<reference evidence="12 13" key="1">
    <citation type="submission" date="2016-08" db="EMBL/GenBank/DDBJ databases">
        <title>A Parts List for Fungal Cellulosomes Revealed by Comparative Genomics.</title>
        <authorList>
            <consortium name="DOE Joint Genome Institute"/>
            <person name="Haitjema C.H."/>
            <person name="Gilmore S.P."/>
            <person name="Henske J.K."/>
            <person name="Solomon K.V."/>
            <person name="De Groot R."/>
            <person name="Kuo A."/>
            <person name="Mondo S.J."/>
            <person name="Salamov A.A."/>
            <person name="Labutti K."/>
            <person name="Zhao Z."/>
            <person name="Chiniquy J."/>
            <person name="Barry K."/>
            <person name="Brewer H.M."/>
            <person name="Purvine S.O."/>
            <person name="Wright A.T."/>
            <person name="Boxma B."/>
            <person name="Van Alen T."/>
            <person name="Hackstein J.H."/>
            <person name="Baker S.E."/>
            <person name="Grigoriev I.V."/>
            <person name="O'Malley M.A."/>
        </authorList>
    </citation>
    <scope>NUCLEOTIDE SEQUENCE [LARGE SCALE GENOMIC DNA]</scope>
    <source>
        <strain evidence="12 13">G1</strain>
    </source>
</reference>
<feature type="region of interest" description="Disordered" evidence="11">
    <location>
        <begin position="388"/>
        <end position="418"/>
    </location>
</feature>
<dbReference type="AlphaFoldDB" id="A0A1Y2ERM0"/>
<protein>
    <recommendedName>
        <fullName evidence="4">Dynein regulatory complex protein 10</fullName>
    </recommendedName>
</protein>
<evidence type="ECO:0000256" key="9">
    <source>
        <dbReference type="ARBA" id="ARBA00023273"/>
    </source>
</evidence>
<accession>A0A1Y2ERM0</accession>
<keyword evidence="9" id="KW-0966">Cell projection</keyword>
<keyword evidence="6" id="KW-0282">Flagellum</keyword>